<evidence type="ECO:0000313" key="4">
    <source>
        <dbReference type="Proteomes" id="UP000821866"/>
    </source>
</evidence>
<dbReference type="EMBL" id="JABSTU010000007">
    <property type="protein sequence ID" value="KAH8025331.1"/>
    <property type="molecule type" value="Genomic_DNA"/>
</dbReference>
<dbReference type="VEuPathDB" id="VectorBase:LOC119174753"/>
<dbReference type="InterPro" id="IPR031148">
    <property type="entry name" value="Plexin"/>
</dbReference>
<evidence type="ECO:0000256" key="1">
    <source>
        <dbReference type="SAM" id="MobiDB-lite"/>
    </source>
</evidence>
<dbReference type="InterPro" id="IPR002909">
    <property type="entry name" value="IPT_dom"/>
</dbReference>
<dbReference type="AlphaFoldDB" id="A0A9J6DT76"/>
<dbReference type="GO" id="GO:0008045">
    <property type="term" value="P:motor neuron axon guidance"/>
    <property type="evidence" value="ECO:0007669"/>
    <property type="project" value="TreeGrafter"/>
</dbReference>
<protein>
    <recommendedName>
        <fullName evidence="2">IPT/TIG domain-containing protein</fullName>
    </recommendedName>
</protein>
<dbReference type="GO" id="GO:0097374">
    <property type="term" value="P:sensory neuron axon guidance"/>
    <property type="evidence" value="ECO:0007669"/>
    <property type="project" value="TreeGrafter"/>
</dbReference>
<gene>
    <name evidence="3" type="ORF">HPB51_006955</name>
</gene>
<dbReference type="GO" id="GO:0017154">
    <property type="term" value="F:semaphorin receptor activity"/>
    <property type="evidence" value="ECO:0007669"/>
    <property type="project" value="InterPro"/>
</dbReference>
<reference evidence="3" key="2">
    <citation type="submission" date="2021-09" db="EMBL/GenBank/DDBJ databases">
        <authorList>
            <person name="Jia N."/>
            <person name="Wang J."/>
            <person name="Shi W."/>
            <person name="Du L."/>
            <person name="Sun Y."/>
            <person name="Zhan W."/>
            <person name="Jiang J."/>
            <person name="Wang Q."/>
            <person name="Zhang B."/>
            <person name="Ji P."/>
            <person name="Sakyi L.B."/>
            <person name="Cui X."/>
            <person name="Yuan T."/>
            <person name="Jiang B."/>
            <person name="Yang W."/>
            <person name="Lam T.T.-Y."/>
            <person name="Chang Q."/>
            <person name="Ding S."/>
            <person name="Wang X."/>
            <person name="Zhu J."/>
            <person name="Ruan X."/>
            <person name="Zhao L."/>
            <person name="Wei J."/>
            <person name="Que T."/>
            <person name="Du C."/>
            <person name="Cheng J."/>
            <person name="Dai P."/>
            <person name="Han X."/>
            <person name="Huang E."/>
            <person name="Gao Y."/>
            <person name="Liu J."/>
            <person name="Shao H."/>
            <person name="Ye R."/>
            <person name="Li L."/>
            <person name="Wei W."/>
            <person name="Wang X."/>
            <person name="Wang C."/>
            <person name="Huo Q."/>
            <person name="Li W."/>
            <person name="Guo W."/>
            <person name="Chen H."/>
            <person name="Chen S."/>
            <person name="Zhou L."/>
            <person name="Zhou L."/>
            <person name="Ni X."/>
            <person name="Tian J."/>
            <person name="Zhou Y."/>
            <person name="Sheng Y."/>
            <person name="Liu T."/>
            <person name="Pan Y."/>
            <person name="Xia L."/>
            <person name="Li J."/>
            <person name="Zhao F."/>
            <person name="Cao W."/>
        </authorList>
    </citation>
    <scope>NUCLEOTIDE SEQUENCE</scope>
    <source>
        <strain evidence="3">Rmic-2018</strain>
        <tissue evidence="3">Larvae</tissue>
    </source>
</reference>
<dbReference type="GO" id="GO:0002116">
    <property type="term" value="C:semaphorin receptor complex"/>
    <property type="evidence" value="ECO:0007669"/>
    <property type="project" value="TreeGrafter"/>
</dbReference>
<dbReference type="SUPFAM" id="SSF81296">
    <property type="entry name" value="E set domains"/>
    <property type="match status" value="1"/>
</dbReference>
<dbReference type="Proteomes" id="UP000821866">
    <property type="component" value="Unassembled WGS sequence"/>
</dbReference>
<dbReference type="GO" id="GO:0050772">
    <property type="term" value="P:positive regulation of axonogenesis"/>
    <property type="evidence" value="ECO:0007669"/>
    <property type="project" value="TreeGrafter"/>
</dbReference>
<accession>A0A9J6DT76</accession>
<dbReference type="InterPro" id="IPR014756">
    <property type="entry name" value="Ig_E-set"/>
</dbReference>
<name>A0A9J6DT76_RHIMP</name>
<feature type="region of interest" description="Disordered" evidence="1">
    <location>
        <begin position="1"/>
        <end position="20"/>
    </location>
</feature>
<dbReference type="Gene3D" id="2.60.40.10">
    <property type="entry name" value="Immunoglobulins"/>
    <property type="match status" value="1"/>
</dbReference>
<dbReference type="GO" id="GO:0005886">
    <property type="term" value="C:plasma membrane"/>
    <property type="evidence" value="ECO:0007669"/>
    <property type="project" value="TreeGrafter"/>
</dbReference>
<reference evidence="3" key="1">
    <citation type="journal article" date="2020" name="Cell">
        <title>Large-Scale Comparative Analyses of Tick Genomes Elucidate Their Genetic Diversity and Vector Capacities.</title>
        <authorList>
            <consortium name="Tick Genome and Microbiome Consortium (TIGMIC)"/>
            <person name="Jia N."/>
            <person name="Wang J."/>
            <person name="Shi W."/>
            <person name="Du L."/>
            <person name="Sun Y."/>
            <person name="Zhan W."/>
            <person name="Jiang J.F."/>
            <person name="Wang Q."/>
            <person name="Zhang B."/>
            <person name="Ji P."/>
            <person name="Bell-Sakyi L."/>
            <person name="Cui X.M."/>
            <person name="Yuan T.T."/>
            <person name="Jiang B.G."/>
            <person name="Yang W.F."/>
            <person name="Lam T.T."/>
            <person name="Chang Q.C."/>
            <person name="Ding S.J."/>
            <person name="Wang X.J."/>
            <person name="Zhu J.G."/>
            <person name="Ruan X.D."/>
            <person name="Zhao L."/>
            <person name="Wei J.T."/>
            <person name="Ye R.Z."/>
            <person name="Que T.C."/>
            <person name="Du C.H."/>
            <person name="Zhou Y.H."/>
            <person name="Cheng J.X."/>
            <person name="Dai P.F."/>
            <person name="Guo W.B."/>
            <person name="Han X.H."/>
            <person name="Huang E.J."/>
            <person name="Li L.F."/>
            <person name="Wei W."/>
            <person name="Gao Y.C."/>
            <person name="Liu J.Z."/>
            <person name="Shao H.Z."/>
            <person name="Wang X."/>
            <person name="Wang C.C."/>
            <person name="Yang T.C."/>
            <person name="Huo Q.B."/>
            <person name="Li W."/>
            <person name="Chen H.Y."/>
            <person name="Chen S.E."/>
            <person name="Zhou L.G."/>
            <person name="Ni X.B."/>
            <person name="Tian J.H."/>
            <person name="Sheng Y."/>
            <person name="Liu T."/>
            <person name="Pan Y.S."/>
            <person name="Xia L.Y."/>
            <person name="Li J."/>
            <person name="Zhao F."/>
            <person name="Cao W.C."/>
        </authorList>
    </citation>
    <scope>NUCLEOTIDE SEQUENCE</scope>
    <source>
        <strain evidence="3">Rmic-2018</strain>
    </source>
</reference>
<dbReference type="GO" id="GO:0008360">
    <property type="term" value="P:regulation of cell shape"/>
    <property type="evidence" value="ECO:0007669"/>
    <property type="project" value="TreeGrafter"/>
</dbReference>
<dbReference type="GO" id="GO:0030334">
    <property type="term" value="P:regulation of cell migration"/>
    <property type="evidence" value="ECO:0007669"/>
    <property type="project" value="TreeGrafter"/>
</dbReference>
<dbReference type="InterPro" id="IPR013783">
    <property type="entry name" value="Ig-like_fold"/>
</dbReference>
<dbReference type="GO" id="GO:0007162">
    <property type="term" value="P:negative regulation of cell adhesion"/>
    <property type="evidence" value="ECO:0007669"/>
    <property type="project" value="TreeGrafter"/>
</dbReference>
<proteinExistence type="predicted"/>
<dbReference type="PANTHER" id="PTHR22625">
    <property type="entry name" value="PLEXIN"/>
    <property type="match status" value="1"/>
</dbReference>
<comment type="caution">
    <text evidence="3">The sequence shown here is derived from an EMBL/GenBank/DDBJ whole genome shotgun (WGS) entry which is preliminary data.</text>
</comment>
<sequence>MTHAQWQRPHRKGSRLSPSVTIHSLSGPIEGGTQVTIEGSNLGTSQEEVYGKIKIGGIPCIPTEYNVFVRVVCRTGANGSPLTADVVVGNRTLASLRRRRSSSTDKSRCSTFNLALDSSREALVSKPADLHEQHLNVGSNLTVYLDSLPCSVDKSQVRILATEAACLVKANMLEALVLDFGVR</sequence>
<keyword evidence="4" id="KW-1185">Reference proteome</keyword>
<feature type="domain" description="IPT/TIG" evidence="2">
    <location>
        <begin position="22"/>
        <end position="90"/>
    </location>
</feature>
<evidence type="ECO:0000313" key="3">
    <source>
        <dbReference type="EMBL" id="KAH8025331.1"/>
    </source>
</evidence>
<organism evidence="3 4">
    <name type="scientific">Rhipicephalus microplus</name>
    <name type="common">Cattle tick</name>
    <name type="synonym">Boophilus microplus</name>
    <dbReference type="NCBI Taxonomy" id="6941"/>
    <lineage>
        <taxon>Eukaryota</taxon>
        <taxon>Metazoa</taxon>
        <taxon>Ecdysozoa</taxon>
        <taxon>Arthropoda</taxon>
        <taxon>Chelicerata</taxon>
        <taxon>Arachnida</taxon>
        <taxon>Acari</taxon>
        <taxon>Parasitiformes</taxon>
        <taxon>Ixodida</taxon>
        <taxon>Ixodoidea</taxon>
        <taxon>Ixodidae</taxon>
        <taxon>Rhipicephalinae</taxon>
        <taxon>Rhipicephalus</taxon>
        <taxon>Boophilus</taxon>
    </lineage>
</organism>
<dbReference type="PANTHER" id="PTHR22625:SF44">
    <property type="entry name" value="PLEXIN-B"/>
    <property type="match status" value="1"/>
</dbReference>
<dbReference type="Pfam" id="PF01833">
    <property type="entry name" value="TIG"/>
    <property type="match status" value="1"/>
</dbReference>
<evidence type="ECO:0000259" key="2">
    <source>
        <dbReference type="Pfam" id="PF01833"/>
    </source>
</evidence>